<accession>U7QFE8</accession>
<dbReference type="AlphaFoldDB" id="U7QFE8"/>
<organism evidence="1 2">
    <name type="scientific">Lyngbya aestuarii BL J</name>
    <dbReference type="NCBI Taxonomy" id="1348334"/>
    <lineage>
        <taxon>Bacteria</taxon>
        <taxon>Bacillati</taxon>
        <taxon>Cyanobacteriota</taxon>
        <taxon>Cyanophyceae</taxon>
        <taxon>Oscillatoriophycideae</taxon>
        <taxon>Oscillatoriales</taxon>
        <taxon>Microcoleaceae</taxon>
        <taxon>Lyngbya</taxon>
    </lineage>
</organism>
<protein>
    <submittedName>
        <fullName evidence="1">Putative copG DNA-binding domain protein</fullName>
    </submittedName>
</protein>
<dbReference type="OrthoDB" id="516294at2"/>
<reference evidence="1 2" key="1">
    <citation type="journal article" date="2013" name="Front. Microbiol.">
        <title>Comparative genomic analyses of the cyanobacterium, Lyngbya aestuarii BL J, a powerful hydrogen producer.</title>
        <authorList>
            <person name="Kothari A."/>
            <person name="Vaughn M."/>
            <person name="Garcia-Pichel F."/>
        </authorList>
    </citation>
    <scope>NUCLEOTIDE SEQUENCE [LARGE SCALE GENOMIC DNA]</scope>
    <source>
        <strain evidence="1 2">BL J</strain>
    </source>
</reference>
<proteinExistence type="predicted"/>
<keyword evidence="1" id="KW-0238">DNA-binding</keyword>
<gene>
    <name evidence="1" type="ORF">M595_4224</name>
</gene>
<sequence>MTRDKRIVVRVNHEEYNRINDYAKSKSYSVAEIIRDYIKRLPKNPD</sequence>
<evidence type="ECO:0000313" key="2">
    <source>
        <dbReference type="Proteomes" id="UP000017127"/>
    </source>
</evidence>
<dbReference type="Proteomes" id="UP000017127">
    <property type="component" value="Unassembled WGS sequence"/>
</dbReference>
<dbReference type="GO" id="GO:0003677">
    <property type="term" value="F:DNA binding"/>
    <property type="evidence" value="ECO:0007669"/>
    <property type="project" value="UniProtKB-KW"/>
</dbReference>
<evidence type="ECO:0000313" key="1">
    <source>
        <dbReference type="EMBL" id="ERT05810.1"/>
    </source>
</evidence>
<comment type="caution">
    <text evidence="1">The sequence shown here is derived from an EMBL/GenBank/DDBJ whole genome shotgun (WGS) entry which is preliminary data.</text>
</comment>
<keyword evidence="2" id="KW-1185">Reference proteome</keyword>
<name>U7QFE8_9CYAN</name>
<dbReference type="RefSeq" id="WP_023067926.1">
    <property type="nucleotide sequence ID" value="NZ_AUZM01000048.1"/>
</dbReference>
<dbReference type="EMBL" id="AUZM01000048">
    <property type="protein sequence ID" value="ERT05810.1"/>
    <property type="molecule type" value="Genomic_DNA"/>
</dbReference>